<sequence length="156" mass="17567">MSLSFAGSPAPDVAELKLVNDPFYPDIDMATFQTLYRIPAEYGPDLIEHQLALAITRVNDSLAFWQIDQVESGYPTLGDVPAQQINGESAKVQQYRRAVFCECKAEILKEFETAERKPVAENLAKTGEETEDKYRTFANHAIRQMCSLRRIGVHTV</sequence>
<name>A0ABP8V0P9_9GAMM</name>
<dbReference type="Proteomes" id="UP001500604">
    <property type="component" value="Unassembled WGS sequence"/>
</dbReference>
<reference evidence="2" key="1">
    <citation type="journal article" date="2019" name="Int. J. Syst. Evol. Microbiol.">
        <title>The Global Catalogue of Microorganisms (GCM) 10K type strain sequencing project: providing services to taxonomists for standard genome sequencing and annotation.</title>
        <authorList>
            <consortium name="The Broad Institute Genomics Platform"/>
            <consortium name="The Broad Institute Genome Sequencing Center for Infectious Disease"/>
            <person name="Wu L."/>
            <person name="Ma J."/>
        </authorList>
    </citation>
    <scope>NUCLEOTIDE SEQUENCE [LARGE SCALE GENOMIC DNA]</scope>
    <source>
        <strain evidence="2">JCM 17805</strain>
    </source>
</reference>
<keyword evidence="2" id="KW-1185">Reference proteome</keyword>
<evidence type="ECO:0000313" key="2">
    <source>
        <dbReference type="Proteomes" id="UP001500604"/>
    </source>
</evidence>
<organism evidence="1 2">
    <name type="scientific">Kistimonas scapharcae</name>
    <dbReference type="NCBI Taxonomy" id="1036133"/>
    <lineage>
        <taxon>Bacteria</taxon>
        <taxon>Pseudomonadati</taxon>
        <taxon>Pseudomonadota</taxon>
        <taxon>Gammaproteobacteria</taxon>
        <taxon>Oceanospirillales</taxon>
        <taxon>Endozoicomonadaceae</taxon>
        <taxon>Kistimonas</taxon>
    </lineage>
</organism>
<protein>
    <recommendedName>
        <fullName evidence="3">Head completion protein</fullName>
    </recommendedName>
</protein>
<accession>A0ABP8V0P9</accession>
<evidence type="ECO:0008006" key="3">
    <source>
        <dbReference type="Google" id="ProtNLM"/>
    </source>
</evidence>
<dbReference type="RefSeq" id="WP_345194787.1">
    <property type="nucleotide sequence ID" value="NZ_BAABFL010000117.1"/>
</dbReference>
<dbReference type="Pfam" id="PF05926">
    <property type="entry name" value="Phage_GPL"/>
    <property type="match status" value="1"/>
</dbReference>
<dbReference type="InterPro" id="IPR009225">
    <property type="entry name" value="Phage_head_completion_GpL"/>
</dbReference>
<comment type="caution">
    <text evidence="1">The sequence shown here is derived from an EMBL/GenBank/DDBJ whole genome shotgun (WGS) entry which is preliminary data.</text>
</comment>
<proteinExistence type="predicted"/>
<gene>
    <name evidence="1" type="ORF">GCM10023116_13080</name>
</gene>
<evidence type="ECO:0000313" key="1">
    <source>
        <dbReference type="EMBL" id="GAA4649034.1"/>
    </source>
</evidence>
<dbReference type="EMBL" id="BAABFL010000117">
    <property type="protein sequence ID" value="GAA4649034.1"/>
    <property type="molecule type" value="Genomic_DNA"/>
</dbReference>